<evidence type="ECO:0000256" key="1">
    <source>
        <dbReference type="ARBA" id="ARBA00005695"/>
    </source>
</evidence>
<evidence type="ECO:0000256" key="3">
    <source>
        <dbReference type="ARBA" id="ARBA00022729"/>
    </source>
</evidence>
<dbReference type="PROSITE" id="PS51257">
    <property type="entry name" value="PROKAR_LIPOPROTEIN"/>
    <property type="match status" value="1"/>
</dbReference>
<dbReference type="RefSeq" id="WP_074912543.1">
    <property type="nucleotide sequence ID" value="NZ_FOVK01000009.1"/>
</dbReference>
<name>A0A1I5DHF2_9CLOT</name>
<feature type="chain" id="PRO_5039032134" evidence="5">
    <location>
        <begin position="23"/>
        <end position="531"/>
    </location>
</feature>
<dbReference type="OrthoDB" id="9772924at2"/>
<dbReference type="SUPFAM" id="SSF53850">
    <property type="entry name" value="Periplasmic binding protein-like II"/>
    <property type="match status" value="1"/>
</dbReference>
<evidence type="ECO:0000313" key="8">
    <source>
        <dbReference type="Proteomes" id="UP000181899"/>
    </source>
</evidence>
<proteinExistence type="inferred from homology"/>
<feature type="region of interest" description="Disordered" evidence="4">
    <location>
        <begin position="25"/>
        <end position="53"/>
    </location>
</feature>
<dbReference type="GO" id="GO:1904680">
    <property type="term" value="F:peptide transmembrane transporter activity"/>
    <property type="evidence" value="ECO:0007669"/>
    <property type="project" value="TreeGrafter"/>
</dbReference>
<dbReference type="InterPro" id="IPR000914">
    <property type="entry name" value="SBP_5_dom"/>
</dbReference>
<dbReference type="GO" id="GO:0043190">
    <property type="term" value="C:ATP-binding cassette (ABC) transporter complex"/>
    <property type="evidence" value="ECO:0007669"/>
    <property type="project" value="InterPro"/>
</dbReference>
<keyword evidence="2" id="KW-0813">Transport</keyword>
<evidence type="ECO:0000313" key="7">
    <source>
        <dbReference type="EMBL" id="SFN98600.1"/>
    </source>
</evidence>
<dbReference type="Gene3D" id="3.10.105.10">
    <property type="entry name" value="Dipeptide-binding Protein, Domain 3"/>
    <property type="match status" value="1"/>
</dbReference>
<dbReference type="InterPro" id="IPR039424">
    <property type="entry name" value="SBP_5"/>
</dbReference>
<gene>
    <name evidence="7" type="ORF">SAMN04488695_10960</name>
</gene>
<evidence type="ECO:0000259" key="6">
    <source>
        <dbReference type="Pfam" id="PF00496"/>
    </source>
</evidence>
<dbReference type="GO" id="GO:0042597">
    <property type="term" value="C:periplasmic space"/>
    <property type="evidence" value="ECO:0007669"/>
    <property type="project" value="UniProtKB-ARBA"/>
</dbReference>
<keyword evidence="3 5" id="KW-0732">Signal</keyword>
<dbReference type="Proteomes" id="UP000181899">
    <property type="component" value="Unassembled WGS sequence"/>
</dbReference>
<feature type="domain" description="Solute-binding protein family 5" evidence="6">
    <location>
        <begin position="98"/>
        <end position="448"/>
    </location>
</feature>
<feature type="compositionally biased region" description="Low complexity" evidence="4">
    <location>
        <begin position="26"/>
        <end position="39"/>
    </location>
</feature>
<protein>
    <submittedName>
        <fullName evidence="7">Peptide/nickel transport system substrate-binding protein</fullName>
    </submittedName>
</protein>
<evidence type="ECO:0000256" key="4">
    <source>
        <dbReference type="SAM" id="MobiDB-lite"/>
    </source>
</evidence>
<dbReference type="PANTHER" id="PTHR30290">
    <property type="entry name" value="PERIPLASMIC BINDING COMPONENT OF ABC TRANSPORTER"/>
    <property type="match status" value="1"/>
</dbReference>
<dbReference type="CDD" id="cd08499">
    <property type="entry name" value="PBP2_Ylib_like"/>
    <property type="match status" value="1"/>
</dbReference>
<feature type="compositionally biased region" description="Acidic residues" evidence="4">
    <location>
        <begin position="40"/>
        <end position="51"/>
    </location>
</feature>
<reference evidence="7 8" key="1">
    <citation type="submission" date="2016-10" db="EMBL/GenBank/DDBJ databases">
        <authorList>
            <person name="de Groot N.N."/>
        </authorList>
    </citation>
    <scope>NUCLEOTIDE SEQUENCE [LARGE SCALE GENOMIC DNA]</scope>
    <source>
        <strain evidence="7 8">ML2</strain>
    </source>
</reference>
<dbReference type="PANTHER" id="PTHR30290:SF9">
    <property type="entry name" value="OLIGOPEPTIDE-BINDING PROTEIN APPA"/>
    <property type="match status" value="1"/>
</dbReference>
<accession>A0A1I5DHF2</accession>
<dbReference type="AlphaFoldDB" id="A0A1I5DHF2"/>
<dbReference type="PIRSF" id="PIRSF002741">
    <property type="entry name" value="MppA"/>
    <property type="match status" value="1"/>
</dbReference>
<dbReference type="InterPro" id="IPR030678">
    <property type="entry name" value="Peptide/Ni-bd"/>
</dbReference>
<sequence>MNKKRISLLVSMILVMAFTVVGCSGGSETPPEGETPGTEEPGEEPGEEEPGETAKDTLIVGMGADAKSLDPHATNDQPSSRVSKQIYETLINQNEKMELEPGLAESWDQVDELTFEFKLKQGVKFHNGEELTADDVKFTLLRALESTHIGHIVGAIDGEKIEVVDPYTIRISTKEPFAPLLAHLAHTATGILNEKAVTEGGEDYGQKPVGTGPFKFANWVTGDKIELDRNDEYHGEKAKVAHVVFRNIADNTTRTIELESGGVDIAYDVQPTDVTRVEENGDLTLLRDMNLSTTYIGFNANKAPFDNVKVRQAINYALDMKTIVDVVYAGVGAPSKGPLGPNVWASNQELDEYGFDIEKAKSLMAEAGYADGFKTTIWTNDNQQRMDIAEIVQNQLKEIGIEAEVKVIEWGAYLDGTANGEHDMFILGWVTVTGDPDYGLYALFHSSQHGAAGNRTFYSNARVDELLDTARGTADPAAREAAYKEAQEIIRDEAPWIFTWTGEDLTGTRANVKGFTQHPAGHHKLAGVYFE</sequence>
<feature type="signal peptide" evidence="5">
    <location>
        <begin position="1"/>
        <end position="22"/>
    </location>
</feature>
<dbReference type="Pfam" id="PF00496">
    <property type="entry name" value="SBP_bac_5"/>
    <property type="match status" value="1"/>
</dbReference>
<dbReference type="Gene3D" id="3.90.76.10">
    <property type="entry name" value="Dipeptide-binding Protein, Domain 1"/>
    <property type="match status" value="1"/>
</dbReference>
<dbReference type="EMBL" id="FOVK01000009">
    <property type="protein sequence ID" value="SFN98600.1"/>
    <property type="molecule type" value="Genomic_DNA"/>
</dbReference>
<keyword evidence="8" id="KW-1185">Reference proteome</keyword>
<dbReference type="GO" id="GO:0015833">
    <property type="term" value="P:peptide transport"/>
    <property type="evidence" value="ECO:0007669"/>
    <property type="project" value="TreeGrafter"/>
</dbReference>
<evidence type="ECO:0000256" key="2">
    <source>
        <dbReference type="ARBA" id="ARBA00022448"/>
    </source>
</evidence>
<evidence type="ECO:0000256" key="5">
    <source>
        <dbReference type="SAM" id="SignalP"/>
    </source>
</evidence>
<organism evidence="7 8">
    <name type="scientific">Proteiniclasticum ruminis</name>
    <dbReference type="NCBI Taxonomy" id="398199"/>
    <lineage>
        <taxon>Bacteria</taxon>
        <taxon>Bacillati</taxon>
        <taxon>Bacillota</taxon>
        <taxon>Clostridia</taxon>
        <taxon>Eubacteriales</taxon>
        <taxon>Clostridiaceae</taxon>
        <taxon>Proteiniclasticum</taxon>
    </lineage>
</organism>
<comment type="similarity">
    <text evidence="1">Belongs to the bacterial solute-binding protein 5 family.</text>
</comment>
<dbReference type="Gene3D" id="3.40.190.10">
    <property type="entry name" value="Periplasmic binding protein-like II"/>
    <property type="match status" value="1"/>
</dbReference>